<evidence type="ECO:0000313" key="2">
    <source>
        <dbReference type="EMBL" id="KAF1926905.1"/>
    </source>
</evidence>
<accession>A0A6A5RF59</accession>
<dbReference type="RefSeq" id="XP_033447157.1">
    <property type="nucleotide sequence ID" value="XM_033596190.1"/>
</dbReference>
<keyword evidence="3" id="KW-1185">Reference proteome</keyword>
<protein>
    <submittedName>
        <fullName evidence="2">Uncharacterized protein</fullName>
    </submittedName>
</protein>
<feature type="compositionally biased region" description="Basic and acidic residues" evidence="1">
    <location>
        <begin position="197"/>
        <end position="207"/>
    </location>
</feature>
<dbReference type="EMBL" id="ML978974">
    <property type="protein sequence ID" value="KAF1926905.1"/>
    <property type="molecule type" value="Genomic_DNA"/>
</dbReference>
<organism evidence="2 3">
    <name type="scientific">Didymella exigua CBS 183.55</name>
    <dbReference type="NCBI Taxonomy" id="1150837"/>
    <lineage>
        <taxon>Eukaryota</taxon>
        <taxon>Fungi</taxon>
        <taxon>Dikarya</taxon>
        <taxon>Ascomycota</taxon>
        <taxon>Pezizomycotina</taxon>
        <taxon>Dothideomycetes</taxon>
        <taxon>Pleosporomycetidae</taxon>
        <taxon>Pleosporales</taxon>
        <taxon>Pleosporineae</taxon>
        <taxon>Didymellaceae</taxon>
        <taxon>Didymella</taxon>
    </lineage>
</organism>
<feature type="region of interest" description="Disordered" evidence="1">
    <location>
        <begin position="424"/>
        <end position="446"/>
    </location>
</feature>
<evidence type="ECO:0000313" key="3">
    <source>
        <dbReference type="Proteomes" id="UP000800082"/>
    </source>
</evidence>
<feature type="compositionally biased region" description="Low complexity" evidence="1">
    <location>
        <begin position="181"/>
        <end position="196"/>
    </location>
</feature>
<dbReference type="OrthoDB" id="3440338at2759"/>
<feature type="region of interest" description="Disordered" evidence="1">
    <location>
        <begin position="177"/>
        <end position="284"/>
    </location>
</feature>
<dbReference type="GeneID" id="54353857"/>
<dbReference type="Proteomes" id="UP000800082">
    <property type="component" value="Unassembled WGS sequence"/>
</dbReference>
<proteinExistence type="predicted"/>
<feature type="region of interest" description="Disordered" evidence="1">
    <location>
        <begin position="328"/>
        <end position="356"/>
    </location>
</feature>
<name>A0A6A5RF59_9PLEO</name>
<feature type="compositionally biased region" description="Basic residues" evidence="1">
    <location>
        <begin position="506"/>
        <end position="515"/>
    </location>
</feature>
<sequence>MTSTRQPKAFSPVDELPSRRLAPVCLYIVVENVASATIDQKNCSIVTPAPGDLRAKLDFKCEDLTRSDLHTHLIHSNCSNLSTKFISVFENEGRIPVWLEHGDLPMIPKGVLYMRAEAINAFDASIWIRLDEVRESFGLKPNEGDKGEWLACGFIPRSMVAAQVALQDYQRRPDLAHALPSESGASRSGSINSIRSISRDEQEEHIKAQILRNKASREDLRRTKAASKKASHGREDQLLRQAIKNSQRASREDNESEVIGRRSNATSTHVKPQQATSDVSIESSTEEFADSSRYASVRSFKLREALKRREASNPIEYLRKKNLTPVQGLGELTENRTHSLPTRDSLGGRYPRAAGDGAASQQETSALIQFRELLLCKGSDNDSTSQYFETLSSVRDPDEVSDPLPRSERLRRARTGKREVGFYALGQNPRLESGAKTHAGPDTEDTPQNILDYALGVVSSVLDEITQHRVKSALHEPAVPPADEEMPGYEADISDNHSSASERTFSRRTRRRSQHSRLTTPLSIYDHGQRTQTRN</sequence>
<reference evidence="2" key="1">
    <citation type="journal article" date="2020" name="Stud. Mycol.">
        <title>101 Dothideomycetes genomes: a test case for predicting lifestyles and emergence of pathogens.</title>
        <authorList>
            <person name="Haridas S."/>
            <person name="Albert R."/>
            <person name="Binder M."/>
            <person name="Bloem J."/>
            <person name="Labutti K."/>
            <person name="Salamov A."/>
            <person name="Andreopoulos B."/>
            <person name="Baker S."/>
            <person name="Barry K."/>
            <person name="Bills G."/>
            <person name="Bluhm B."/>
            <person name="Cannon C."/>
            <person name="Castanera R."/>
            <person name="Culley D."/>
            <person name="Daum C."/>
            <person name="Ezra D."/>
            <person name="Gonzalez J."/>
            <person name="Henrissat B."/>
            <person name="Kuo A."/>
            <person name="Liang C."/>
            <person name="Lipzen A."/>
            <person name="Lutzoni F."/>
            <person name="Magnuson J."/>
            <person name="Mondo S."/>
            <person name="Nolan M."/>
            <person name="Ohm R."/>
            <person name="Pangilinan J."/>
            <person name="Park H.-J."/>
            <person name="Ramirez L."/>
            <person name="Alfaro M."/>
            <person name="Sun H."/>
            <person name="Tritt A."/>
            <person name="Yoshinaga Y."/>
            <person name="Zwiers L.-H."/>
            <person name="Turgeon B."/>
            <person name="Goodwin S."/>
            <person name="Spatafora J."/>
            <person name="Crous P."/>
            <person name="Grigoriev I."/>
        </authorList>
    </citation>
    <scope>NUCLEOTIDE SEQUENCE</scope>
    <source>
        <strain evidence="2">CBS 183.55</strain>
    </source>
</reference>
<gene>
    <name evidence="2" type="ORF">M421DRAFT_6477</name>
</gene>
<feature type="region of interest" description="Disordered" evidence="1">
    <location>
        <begin position="474"/>
        <end position="535"/>
    </location>
</feature>
<dbReference type="AlphaFoldDB" id="A0A6A5RF59"/>
<feature type="compositionally biased region" description="Polar residues" evidence="1">
    <location>
        <begin position="263"/>
        <end position="283"/>
    </location>
</feature>
<evidence type="ECO:0000256" key="1">
    <source>
        <dbReference type="SAM" id="MobiDB-lite"/>
    </source>
</evidence>